<name>A0A841SZE4_9BACL</name>
<feature type="region of interest" description="Disordered" evidence="1">
    <location>
        <begin position="1"/>
        <end position="27"/>
    </location>
</feature>
<evidence type="ECO:0000256" key="1">
    <source>
        <dbReference type="SAM" id="MobiDB-lite"/>
    </source>
</evidence>
<dbReference type="Proteomes" id="UP000535838">
    <property type="component" value="Unassembled WGS sequence"/>
</dbReference>
<protein>
    <submittedName>
        <fullName evidence="2">Uncharacterized protein</fullName>
    </submittedName>
</protein>
<dbReference type="EMBL" id="JACJVQ010000013">
    <property type="protein sequence ID" value="MBB6635605.1"/>
    <property type="molecule type" value="Genomic_DNA"/>
</dbReference>
<gene>
    <name evidence="2" type="ORF">H7B67_15905</name>
</gene>
<feature type="compositionally biased region" description="Basic and acidic residues" evidence="1">
    <location>
        <begin position="1"/>
        <end position="20"/>
    </location>
</feature>
<dbReference type="RefSeq" id="WP_185120818.1">
    <property type="nucleotide sequence ID" value="NZ_JACJVQ010000013.1"/>
</dbReference>
<evidence type="ECO:0000313" key="3">
    <source>
        <dbReference type="Proteomes" id="UP000535838"/>
    </source>
</evidence>
<dbReference type="AlphaFoldDB" id="A0A841SZE4"/>
<sequence length="83" mass="8643">MSDSVKTKQEDAVKEAEPRESAPQGKRSIVIWESEATFAVVPLGEQGEPNAPLLRVHASGFGQAVAGRSKLGSGPIASLRSAA</sequence>
<keyword evidence="3" id="KW-1185">Reference proteome</keyword>
<proteinExistence type="predicted"/>
<accession>A0A841SZE4</accession>
<evidence type="ECO:0000313" key="2">
    <source>
        <dbReference type="EMBL" id="MBB6635605.1"/>
    </source>
</evidence>
<organism evidence="2 3">
    <name type="scientific">Cohnella thailandensis</name>
    <dbReference type="NCBI Taxonomy" id="557557"/>
    <lineage>
        <taxon>Bacteria</taxon>
        <taxon>Bacillati</taxon>
        <taxon>Bacillota</taxon>
        <taxon>Bacilli</taxon>
        <taxon>Bacillales</taxon>
        <taxon>Paenibacillaceae</taxon>
        <taxon>Cohnella</taxon>
    </lineage>
</organism>
<reference evidence="2 3" key="1">
    <citation type="submission" date="2020-08" db="EMBL/GenBank/DDBJ databases">
        <title>Cohnella phylogeny.</title>
        <authorList>
            <person name="Dunlap C."/>
        </authorList>
    </citation>
    <scope>NUCLEOTIDE SEQUENCE [LARGE SCALE GENOMIC DNA]</scope>
    <source>
        <strain evidence="2 3">DSM 25241</strain>
    </source>
</reference>
<comment type="caution">
    <text evidence="2">The sequence shown here is derived from an EMBL/GenBank/DDBJ whole genome shotgun (WGS) entry which is preliminary data.</text>
</comment>